<dbReference type="SMART" id="SM00507">
    <property type="entry name" value="HNHc"/>
    <property type="match status" value="1"/>
</dbReference>
<accession>A0A917DGA9</accession>
<sequence>MHDALCDGRISVRHARAVVDAGGPLTPDARASLDQAAVPFAEQSTPGDLKRIVKKQAAELAPLSLRQRHERERARRFVTLTERDDGMSDLVIYLPTFEGRALYDRATEMAKIVTADRRRARRAHDREGGHAVDDAAPAAATDLRTLDQLRVDILTDILLSAEPTGHDLHASGTGATLADVQATVQVTIPVDQMIDPDDGTSWIDEGGLVSPNTARIVAGSAAGWERLFYRPDSGTIERVDHYRPSAAQRRALIGRDMTCRFPGCTVPARKSDIDHSHDYARGGQTAQSNLAALCEGHHMMKHGSGWTLRQLADGVIEWTSPAGRTHRDEPASRVFFQPAPSPTRDDDRPEWARDGDPPENRGDFRAHVESLEAKRRADERSAHERRIVQDRDARNDAVARARAAERADDNSDRKEGW</sequence>
<name>A0A917DGA9_9MICO</name>
<feature type="domain" description="HNH nuclease" evidence="2">
    <location>
        <begin position="247"/>
        <end position="299"/>
    </location>
</feature>
<protein>
    <recommendedName>
        <fullName evidence="2">HNH nuclease domain-containing protein</fullName>
    </recommendedName>
</protein>
<organism evidence="3 4">
    <name type="scientific">Microbacterium faecale</name>
    <dbReference type="NCBI Taxonomy" id="1804630"/>
    <lineage>
        <taxon>Bacteria</taxon>
        <taxon>Bacillati</taxon>
        <taxon>Actinomycetota</taxon>
        <taxon>Actinomycetes</taxon>
        <taxon>Micrococcales</taxon>
        <taxon>Microbacteriaceae</taxon>
        <taxon>Microbacterium</taxon>
    </lineage>
</organism>
<evidence type="ECO:0000313" key="4">
    <source>
        <dbReference type="Proteomes" id="UP000633205"/>
    </source>
</evidence>
<dbReference type="AlphaFoldDB" id="A0A917DGA9"/>
<dbReference type="RefSeq" id="WP_373285097.1">
    <property type="nucleotide sequence ID" value="NZ_BMHO01000001.1"/>
</dbReference>
<dbReference type="CDD" id="cd00085">
    <property type="entry name" value="HNHc"/>
    <property type="match status" value="1"/>
</dbReference>
<dbReference type="Proteomes" id="UP000633205">
    <property type="component" value="Unassembled WGS sequence"/>
</dbReference>
<evidence type="ECO:0000259" key="2">
    <source>
        <dbReference type="SMART" id="SM00507"/>
    </source>
</evidence>
<reference evidence="3" key="2">
    <citation type="submission" date="2020-09" db="EMBL/GenBank/DDBJ databases">
        <authorList>
            <person name="Sun Q."/>
            <person name="Zhou Y."/>
        </authorList>
    </citation>
    <scope>NUCLEOTIDE SEQUENCE</scope>
    <source>
        <strain evidence="3">CGMCC 1.15152</strain>
    </source>
</reference>
<reference evidence="3" key="1">
    <citation type="journal article" date="2014" name="Int. J. Syst. Evol. Microbiol.">
        <title>Complete genome sequence of Corynebacterium casei LMG S-19264T (=DSM 44701T), isolated from a smear-ripened cheese.</title>
        <authorList>
            <consortium name="US DOE Joint Genome Institute (JGI-PGF)"/>
            <person name="Walter F."/>
            <person name="Albersmeier A."/>
            <person name="Kalinowski J."/>
            <person name="Ruckert C."/>
        </authorList>
    </citation>
    <scope>NUCLEOTIDE SEQUENCE</scope>
    <source>
        <strain evidence="3">CGMCC 1.15152</strain>
    </source>
</reference>
<proteinExistence type="predicted"/>
<dbReference type="InterPro" id="IPR003615">
    <property type="entry name" value="HNH_nuc"/>
</dbReference>
<feature type="compositionally biased region" description="Basic and acidic residues" evidence="1">
    <location>
        <begin position="343"/>
        <end position="417"/>
    </location>
</feature>
<dbReference type="EMBL" id="BMHO01000001">
    <property type="protein sequence ID" value="GGD35311.1"/>
    <property type="molecule type" value="Genomic_DNA"/>
</dbReference>
<evidence type="ECO:0000256" key="1">
    <source>
        <dbReference type="SAM" id="MobiDB-lite"/>
    </source>
</evidence>
<dbReference type="Gene3D" id="1.10.30.50">
    <property type="match status" value="1"/>
</dbReference>
<feature type="region of interest" description="Disordered" evidence="1">
    <location>
        <begin position="321"/>
        <end position="417"/>
    </location>
</feature>
<keyword evidence="4" id="KW-1185">Reference proteome</keyword>
<dbReference type="Pfam" id="PF02720">
    <property type="entry name" value="DUF222"/>
    <property type="match status" value="1"/>
</dbReference>
<comment type="caution">
    <text evidence="3">The sequence shown here is derived from an EMBL/GenBank/DDBJ whole genome shotgun (WGS) entry which is preliminary data.</text>
</comment>
<dbReference type="InterPro" id="IPR003870">
    <property type="entry name" value="DUF222"/>
</dbReference>
<evidence type="ECO:0000313" key="3">
    <source>
        <dbReference type="EMBL" id="GGD35311.1"/>
    </source>
</evidence>
<gene>
    <name evidence="3" type="ORF">GCM10010915_14740</name>
</gene>